<feature type="region of interest" description="Disordered" evidence="1">
    <location>
        <begin position="18"/>
        <end position="75"/>
    </location>
</feature>
<dbReference type="GeneID" id="75150338"/>
<protein>
    <submittedName>
        <fullName evidence="2">Uncharacterized protein</fullName>
    </submittedName>
</protein>
<evidence type="ECO:0000256" key="1">
    <source>
        <dbReference type="SAM" id="MobiDB-lite"/>
    </source>
</evidence>
<reference evidence="2" key="1">
    <citation type="submission" date="2022-04" db="EMBL/GenBank/DDBJ databases">
        <title>Xanthomonas prunicola pv. tritici, a pathogen causing a previously unreported foliar disease of wheat.</title>
        <authorList>
            <person name="Clavijo F."/>
            <person name="Curland R.D."/>
            <person name="Dill-Macky R."/>
            <person name="Pereyra S."/>
            <person name="Roman-Reyna V."/>
            <person name="Siri M.I."/>
        </authorList>
    </citation>
    <scope>NUCLEOTIDE SEQUENCE</scope>
    <source>
        <strain evidence="2">CIX249</strain>
    </source>
</reference>
<sequence length="264" mass="27577">MRELKNEELFLVAGAAAAADVDPSEPPTLPPVVVNPPPSGPPSLPPSPPIEFPTPPPSGGGGGGLPNPTDKNTTTDLGAEVDILVNKSATLEGLVQLAQAKGFNIVATDGYSHTDPLATGGGTVYVKMYSNPSDTASQLTHELGHTLFDGEWNTVTDRASAINMGLATEGEATIYSIAVQRELTAQGVAFNIAADPANVASYNATYDAYQAGQINWDAASAQIGESFRNGEHIDVNGTPDNKADDISYEQYYGNYWDSRKPAGG</sequence>
<feature type="compositionally biased region" description="Pro residues" evidence="1">
    <location>
        <begin position="24"/>
        <end position="58"/>
    </location>
</feature>
<accession>A0A9Q9J4N9</accession>
<proteinExistence type="predicted"/>
<dbReference type="RefSeq" id="WP_150114915.1">
    <property type="nucleotide sequence ID" value="NZ_CP096141.1"/>
</dbReference>
<name>A0A9Q9J4N9_9XANT</name>
<dbReference type="AlphaFoldDB" id="A0A9Q9J4N9"/>
<organism evidence="2 3">
    <name type="scientific">Xanthomonas prunicola</name>
    <dbReference type="NCBI Taxonomy" id="2053930"/>
    <lineage>
        <taxon>Bacteria</taxon>
        <taxon>Pseudomonadati</taxon>
        <taxon>Pseudomonadota</taxon>
        <taxon>Gammaproteobacteria</taxon>
        <taxon>Lysobacterales</taxon>
        <taxon>Lysobacteraceae</taxon>
        <taxon>Xanthomonas</taxon>
    </lineage>
</organism>
<gene>
    <name evidence="2" type="ORF">M0D43_03255</name>
</gene>
<evidence type="ECO:0000313" key="3">
    <source>
        <dbReference type="Proteomes" id="UP001058381"/>
    </source>
</evidence>
<dbReference type="Proteomes" id="UP001058381">
    <property type="component" value="Chromosome"/>
</dbReference>
<dbReference type="EMBL" id="CP096142">
    <property type="protein sequence ID" value="UXA66078.1"/>
    <property type="molecule type" value="Genomic_DNA"/>
</dbReference>
<evidence type="ECO:0000313" key="2">
    <source>
        <dbReference type="EMBL" id="UXA66078.1"/>
    </source>
</evidence>